<dbReference type="OrthoDB" id="9775197at2"/>
<accession>A0A3T0KZ83</accession>
<sequence>MKRIATMILTLVAMFSILTACGTAEDKGTDQAKDQKDTLVIGIDDQFAPMGFRDKNNEIVGFDIDYAKAAAEKMGMTAEFQPIDWKTKESELSSGRIDLIWNGYTITDERKEKVLFTKPYLENAQVVVTLTDSKLKKLDDLSGKVVGIQALSSASDALNANPIKSKIKTVTEFKDNVLALSDLKTGRIDAVVIDEVVINYYMSKEKDTFKLLDESLAPEQYGVGVKKGNEELLEKLQKALDEMNEDGTAAEISEKWFGEDKVLK</sequence>
<dbReference type="Gene3D" id="3.40.190.10">
    <property type="entry name" value="Periplasmic binding protein-like II"/>
    <property type="match status" value="2"/>
</dbReference>
<name>A0A3T0KZ83_9BACI</name>
<evidence type="ECO:0000313" key="4">
    <source>
        <dbReference type="EMBL" id="AZV45583.1"/>
    </source>
</evidence>
<organism evidence="4 5">
    <name type="scientific">Peribacillus asahii</name>
    <dbReference type="NCBI Taxonomy" id="228899"/>
    <lineage>
        <taxon>Bacteria</taxon>
        <taxon>Bacillati</taxon>
        <taxon>Bacillota</taxon>
        <taxon>Bacilli</taxon>
        <taxon>Bacillales</taxon>
        <taxon>Bacillaceae</taxon>
        <taxon>Peribacillus</taxon>
    </lineage>
</organism>
<dbReference type="PANTHER" id="PTHR35936:SF34">
    <property type="entry name" value="ABC TRANSPORTER EXTRACELLULAR-BINDING PROTEIN YCKB-RELATED"/>
    <property type="match status" value="1"/>
</dbReference>
<evidence type="ECO:0000313" key="5">
    <source>
        <dbReference type="Proteomes" id="UP000283095"/>
    </source>
</evidence>
<dbReference type="GO" id="GO:0016020">
    <property type="term" value="C:membrane"/>
    <property type="evidence" value="ECO:0007669"/>
    <property type="project" value="InterPro"/>
</dbReference>
<evidence type="ECO:0000256" key="3">
    <source>
        <dbReference type="ARBA" id="ARBA00023288"/>
    </source>
</evidence>
<dbReference type="PROSITE" id="PS51257">
    <property type="entry name" value="PROKAR_LIPOPROTEIN"/>
    <property type="match status" value="1"/>
</dbReference>
<dbReference type="GO" id="GO:0015276">
    <property type="term" value="F:ligand-gated monoatomic ion channel activity"/>
    <property type="evidence" value="ECO:0007669"/>
    <property type="project" value="InterPro"/>
</dbReference>
<dbReference type="InterPro" id="IPR001320">
    <property type="entry name" value="Iontro_rcpt_C"/>
</dbReference>
<dbReference type="Proteomes" id="UP000283095">
    <property type="component" value="Chromosome"/>
</dbReference>
<dbReference type="SMART" id="SM00079">
    <property type="entry name" value="PBPe"/>
    <property type="match status" value="1"/>
</dbReference>
<keyword evidence="2" id="KW-0564">Palmitate</keyword>
<keyword evidence="1" id="KW-0732">Signal</keyword>
<evidence type="ECO:0000256" key="1">
    <source>
        <dbReference type="ARBA" id="ARBA00022729"/>
    </source>
</evidence>
<dbReference type="RefSeq" id="WP_127762332.1">
    <property type="nucleotide sequence ID" value="NZ_CP026095.1"/>
</dbReference>
<dbReference type="PANTHER" id="PTHR35936">
    <property type="entry name" value="MEMBRANE-BOUND LYTIC MUREIN TRANSGLYCOSYLASE F"/>
    <property type="match status" value="1"/>
</dbReference>
<dbReference type="KEGG" id="pasa:BAOM_5054"/>
<dbReference type="CDD" id="cd00996">
    <property type="entry name" value="PBP2_AatB_like"/>
    <property type="match status" value="1"/>
</dbReference>
<protein>
    <submittedName>
        <fullName evidence="4">Amino acid ABC transporter substrate-binding protein</fullName>
    </submittedName>
</protein>
<reference evidence="4 5" key="1">
    <citation type="submission" date="2018-01" db="EMBL/GenBank/DDBJ databases">
        <title>Bacillus asahii Genome sequencing and assembly.</title>
        <authorList>
            <person name="Jiang H."/>
            <person name="Feng Y."/>
            <person name="Zhao F."/>
            <person name="Lin X."/>
        </authorList>
    </citation>
    <scope>NUCLEOTIDE SEQUENCE [LARGE SCALE GENOMIC DNA]</scope>
    <source>
        <strain evidence="4 5">OM18</strain>
    </source>
</reference>
<dbReference type="InterPro" id="IPR001638">
    <property type="entry name" value="Solute-binding_3/MltF_N"/>
</dbReference>
<dbReference type="EMBL" id="CP026095">
    <property type="protein sequence ID" value="AZV45583.1"/>
    <property type="molecule type" value="Genomic_DNA"/>
</dbReference>
<dbReference type="SUPFAM" id="SSF53850">
    <property type="entry name" value="Periplasmic binding protein-like II"/>
    <property type="match status" value="1"/>
</dbReference>
<gene>
    <name evidence="4" type="ORF">BAOM_5054</name>
</gene>
<dbReference type="SMART" id="SM00062">
    <property type="entry name" value="PBPb"/>
    <property type="match status" value="1"/>
</dbReference>
<dbReference type="AlphaFoldDB" id="A0A3T0KZ83"/>
<dbReference type="Pfam" id="PF00497">
    <property type="entry name" value="SBP_bac_3"/>
    <property type="match status" value="1"/>
</dbReference>
<keyword evidence="3" id="KW-0449">Lipoprotein</keyword>
<proteinExistence type="predicted"/>
<evidence type="ECO:0000256" key="2">
    <source>
        <dbReference type="ARBA" id="ARBA00023139"/>
    </source>
</evidence>